<dbReference type="AlphaFoldDB" id="A0AAV0JPT1"/>
<keyword evidence="2" id="KW-1185">Reference proteome</keyword>
<dbReference type="Proteomes" id="UP001154282">
    <property type="component" value="Unassembled WGS sequence"/>
</dbReference>
<gene>
    <name evidence="1" type="ORF">LITE_LOCUS15196</name>
</gene>
<organism evidence="1 2">
    <name type="scientific">Linum tenue</name>
    <dbReference type="NCBI Taxonomy" id="586396"/>
    <lineage>
        <taxon>Eukaryota</taxon>
        <taxon>Viridiplantae</taxon>
        <taxon>Streptophyta</taxon>
        <taxon>Embryophyta</taxon>
        <taxon>Tracheophyta</taxon>
        <taxon>Spermatophyta</taxon>
        <taxon>Magnoliopsida</taxon>
        <taxon>eudicotyledons</taxon>
        <taxon>Gunneridae</taxon>
        <taxon>Pentapetalae</taxon>
        <taxon>rosids</taxon>
        <taxon>fabids</taxon>
        <taxon>Malpighiales</taxon>
        <taxon>Linaceae</taxon>
        <taxon>Linum</taxon>
    </lineage>
</organism>
<protein>
    <submittedName>
        <fullName evidence="1">Uncharacterized protein</fullName>
    </submittedName>
</protein>
<evidence type="ECO:0000313" key="1">
    <source>
        <dbReference type="EMBL" id="CAI0411497.1"/>
    </source>
</evidence>
<reference evidence="1" key="1">
    <citation type="submission" date="2022-08" db="EMBL/GenBank/DDBJ databases">
        <authorList>
            <person name="Gutierrez-Valencia J."/>
        </authorList>
    </citation>
    <scope>NUCLEOTIDE SEQUENCE</scope>
</reference>
<name>A0AAV0JPT1_9ROSI</name>
<evidence type="ECO:0000313" key="2">
    <source>
        <dbReference type="Proteomes" id="UP001154282"/>
    </source>
</evidence>
<accession>A0AAV0JPT1</accession>
<comment type="caution">
    <text evidence="1">The sequence shown here is derived from an EMBL/GenBank/DDBJ whole genome shotgun (WGS) entry which is preliminary data.</text>
</comment>
<dbReference type="EMBL" id="CAMGYJ010000005">
    <property type="protein sequence ID" value="CAI0411497.1"/>
    <property type="molecule type" value="Genomic_DNA"/>
</dbReference>
<proteinExistence type="predicted"/>
<sequence>MVSQQQMLQTVRVTSWERRMEPCEMLLGLLQMTTYCSPHKLGSIHPPVCQNQTMPCMARLYSTPSLLPNDSPESSSR</sequence>